<protein>
    <submittedName>
        <fullName evidence="2">SecA_6 protein</fullName>
    </submittedName>
</protein>
<organism evidence="2">
    <name type="scientific">Fopius arisanus</name>
    <dbReference type="NCBI Taxonomy" id="64838"/>
    <lineage>
        <taxon>Eukaryota</taxon>
        <taxon>Metazoa</taxon>
        <taxon>Ecdysozoa</taxon>
        <taxon>Arthropoda</taxon>
        <taxon>Hexapoda</taxon>
        <taxon>Insecta</taxon>
        <taxon>Pterygota</taxon>
        <taxon>Neoptera</taxon>
        <taxon>Endopterygota</taxon>
        <taxon>Hymenoptera</taxon>
        <taxon>Apocrita</taxon>
        <taxon>Ichneumonoidea</taxon>
        <taxon>Braconidae</taxon>
        <taxon>Opiinae</taxon>
        <taxon>Fopius</taxon>
    </lineage>
</organism>
<keyword evidence="1" id="KW-0472">Membrane</keyword>
<accession>A0A0C9QKE3</accession>
<reference evidence="2" key="1">
    <citation type="submission" date="2015-01" db="EMBL/GenBank/DDBJ databases">
        <title>Transcriptome Assembly of Fopius arisanus.</title>
        <authorList>
            <person name="Geib S."/>
        </authorList>
    </citation>
    <scope>NUCLEOTIDE SEQUENCE</scope>
</reference>
<gene>
    <name evidence="2" type="primary">secA_6</name>
    <name evidence="2" type="ORF">g.65933</name>
</gene>
<evidence type="ECO:0000313" key="2">
    <source>
        <dbReference type="EMBL" id="JAG85025.1"/>
    </source>
</evidence>
<proteinExistence type="predicted"/>
<feature type="transmembrane region" description="Helical" evidence="1">
    <location>
        <begin position="70"/>
        <end position="89"/>
    </location>
</feature>
<keyword evidence="1" id="KW-0812">Transmembrane</keyword>
<dbReference type="EMBL" id="GBYB01015258">
    <property type="protein sequence ID" value="JAG85025.1"/>
    <property type="molecule type" value="Transcribed_RNA"/>
</dbReference>
<keyword evidence="1" id="KW-1133">Transmembrane helix</keyword>
<dbReference type="AlphaFoldDB" id="A0A0C9QKE3"/>
<name>A0A0C9QKE3_9HYME</name>
<evidence type="ECO:0000256" key="1">
    <source>
        <dbReference type="SAM" id="Phobius"/>
    </source>
</evidence>
<sequence length="143" mass="16909">MNHRATRIPRVPQNNQGREKYKIVVMMTYQVVSVYIQRSALLRMRLMKDMIRYFINDVILGHEDDYRERILLLLSNFMIYFVLIGYQVMSRIFFFNVSAFRGNIPVQGAVSSRGRGVARSGDLNRWIIIIWELLGESVNKKIY</sequence>